<accession>A0ABW4LA68</accession>
<sequence length="75" mass="7935">MSPVQRAVLRRLEQGPATLAGLRAAFPDGSAESRALMSMGEEDPFGRELVGLVADGLVVEHDGRYRLADPARGGS</sequence>
<protein>
    <recommendedName>
        <fullName evidence="3">DprA winged helix domain-containing protein</fullName>
    </recommendedName>
</protein>
<reference evidence="2" key="1">
    <citation type="journal article" date="2019" name="Int. J. Syst. Evol. Microbiol.">
        <title>The Global Catalogue of Microorganisms (GCM) 10K type strain sequencing project: providing services to taxonomists for standard genome sequencing and annotation.</title>
        <authorList>
            <consortium name="The Broad Institute Genomics Platform"/>
            <consortium name="The Broad Institute Genome Sequencing Center for Infectious Disease"/>
            <person name="Wu L."/>
            <person name="Ma J."/>
        </authorList>
    </citation>
    <scope>NUCLEOTIDE SEQUENCE [LARGE SCALE GENOMIC DNA]</scope>
    <source>
        <strain evidence="2">CGMCC 1.12471</strain>
    </source>
</reference>
<evidence type="ECO:0000313" key="2">
    <source>
        <dbReference type="Proteomes" id="UP001597347"/>
    </source>
</evidence>
<dbReference type="RefSeq" id="WP_377931271.1">
    <property type="nucleotide sequence ID" value="NZ_JBHUEA010000001.1"/>
</dbReference>
<organism evidence="1 2">
    <name type="scientific">Amnibacterium endophyticum</name>
    <dbReference type="NCBI Taxonomy" id="2109337"/>
    <lineage>
        <taxon>Bacteria</taxon>
        <taxon>Bacillati</taxon>
        <taxon>Actinomycetota</taxon>
        <taxon>Actinomycetes</taxon>
        <taxon>Micrococcales</taxon>
        <taxon>Microbacteriaceae</taxon>
        <taxon>Amnibacterium</taxon>
    </lineage>
</organism>
<gene>
    <name evidence="1" type="ORF">ACFSBI_00750</name>
</gene>
<comment type="caution">
    <text evidence="1">The sequence shown here is derived from an EMBL/GenBank/DDBJ whole genome shotgun (WGS) entry which is preliminary data.</text>
</comment>
<evidence type="ECO:0008006" key="3">
    <source>
        <dbReference type="Google" id="ProtNLM"/>
    </source>
</evidence>
<name>A0ABW4LA68_9MICO</name>
<dbReference type="Proteomes" id="UP001597347">
    <property type="component" value="Unassembled WGS sequence"/>
</dbReference>
<dbReference type="EMBL" id="JBHUEA010000001">
    <property type="protein sequence ID" value="MFD1720064.1"/>
    <property type="molecule type" value="Genomic_DNA"/>
</dbReference>
<proteinExistence type="predicted"/>
<keyword evidence="2" id="KW-1185">Reference proteome</keyword>
<evidence type="ECO:0000313" key="1">
    <source>
        <dbReference type="EMBL" id="MFD1720064.1"/>
    </source>
</evidence>